<protein>
    <submittedName>
        <fullName evidence="1">Uncharacterized protein</fullName>
    </submittedName>
</protein>
<evidence type="ECO:0000313" key="2">
    <source>
        <dbReference type="Proteomes" id="UP000070444"/>
    </source>
</evidence>
<name>A0A137P650_CONC2</name>
<dbReference type="Proteomes" id="UP000070444">
    <property type="component" value="Unassembled WGS sequence"/>
</dbReference>
<dbReference type="OrthoDB" id="5597756at2759"/>
<proteinExistence type="predicted"/>
<dbReference type="EMBL" id="KQ964501">
    <property type="protein sequence ID" value="KXN70483.1"/>
    <property type="molecule type" value="Genomic_DNA"/>
</dbReference>
<evidence type="ECO:0000313" key="1">
    <source>
        <dbReference type="EMBL" id="KXN70483.1"/>
    </source>
</evidence>
<gene>
    <name evidence="1" type="ORF">CONCODRAFT_78844</name>
</gene>
<sequence>MFFKSIDLSAKSLARSLVQSQKTTLNNRSCQLVLSQNKSTQKTAVRTDKPTLTQTVVSEMSTEAPEGVRPEFYSSYYTTFSKISKPWYEKEVIKHSELNNILLKVETKEELSLMPSLIEHWRRRQLPSAGFVTRFTLWKVEELETPEVGFNLLADRHSYGLFPLTREFNRVLSSFSKHLNTLQSNEQLDEEKCKELLEKMMMTYALIYQYQQVPTPETYQIIINSILNSPLKEAWFGRVHQLVTEAKYHKLSLDPVLLTTLKPLYEELRPQASNAI</sequence>
<keyword evidence="2" id="KW-1185">Reference proteome</keyword>
<reference evidence="1 2" key="1">
    <citation type="journal article" date="2015" name="Genome Biol. Evol.">
        <title>Phylogenomic analyses indicate that early fungi evolved digesting cell walls of algal ancestors of land plants.</title>
        <authorList>
            <person name="Chang Y."/>
            <person name="Wang S."/>
            <person name="Sekimoto S."/>
            <person name="Aerts A.L."/>
            <person name="Choi C."/>
            <person name="Clum A."/>
            <person name="LaButti K.M."/>
            <person name="Lindquist E.A."/>
            <person name="Yee Ngan C."/>
            <person name="Ohm R.A."/>
            <person name="Salamov A.A."/>
            <person name="Grigoriev I.V."/>
            <person name="Spatafora J.W."/>
            <person name="Berbee M.L."/>
        </authorList>
    </citation>
    <scope>NUCLEOTIDE SEQUENCE [LARGE SCALE GENOMIC DNA]</scope>
    <source>
        <strain evidence="1 2">NRRL 28638</strain>
    </source>
</reference>
<organism evidence="1 2">
    <name type="scientific">Conidiobolus coronatus (strain ATCC 28846 / CBS 209.66 / NRRL 28638)</name>
    <name type="common">Delacroixia coronata</name>
    <dbReference type="NCBI Taxonomy" id="796925"/>
    <lineage>
        <taxon>Eukaryota</taxon>
        <taxon>Fungi</taxon>
        <taxon>Fungi incertae sedis</taxon>
        <taxon>Zoopagomycota</taxon>
        <taxon>Entomophthoromycotina</taxon>
        <taxon>Entomophthoromycetes</taxon>
        <taxon>Entomophthorales</taxon>
        <taxon>Ancylistaceae</taxon>
        <taxon>Conidiobolus</taxon>
    </lineage>
</organism>
<accession>A0A137P650</accession>
<dbReference type="AlphaFoldDB" id="A0A137P650"/>